<dbReference type="InterPro" id="IPR045150">
    <property type="entry name" value="CYB561D1/2"/>
</dbReference>
<keyword evidence="4" id="KW-0349">Heme</keyword>
<dbReference type="EMBL" id="CAMXCT010006682">
    <property type="protein sequence ID" value="CAI4018223.1"/>
    <property type="molecule type" value="Genomic_DNA"/>
</dbReference>
<keyword evidence="10 11" id="KW-0472">Membrane</keyword>
<dbReference type="GO" id="GO:0046872">
    <property type="term" value="F:metal ion binding"/>
    <property type="evidence" value="ECO:0007669"/>
    <property type="project" value="UniProtKB-KW"/>
</dbReference>
<protein>
    <recommendedName>
        <fullName evidence="12">Cytochrome b561 domain-containing protein</fullName>
    </recommendedName>
</protein>
<gene>
    <name evidence="13" type="ORF">C1SCF055_LOCUS42815</name>
</gene>
<evidence type="ECO:0000256" key="1">
    <source>
        <dbReference type="ARBA" id="ARBA00001970"/>
    </source>
</evidence>
<dbReference type="GO" id="GO:0016020">
    <property type="term" value="C:membrane"/>
    <property type="evidence" value="ECO:0007669"/>
    <property type="project" value="UniProtKB-SubCell"/>
</dbReference>
<evidence type="ECO:0000256" key="8">
    <source>
        <dbReference type="ARBA" id="ARBA00022989"/>
    </source>
</evidence>
<feature type="transmembrane region" description="Helical" evidence="11">
    <location>
        <begin position="187"/>
        <end position="205"/>
    </location>
</feature>
<proteinExistence type="predicted"/>
<evidence type="ECO:0000256" key="2">
    <source>
        <dbReference type="ARBA" id="ARBA00004141"/>
    </source>
</evidence>
<dbReference type="AlphaFoldDB" id="A0A9P1GNV1"/>
<evidence type="ECO:0000256" key="4">
    <source>
        <dbReference type="ARBA" id="ARBA00022617"/>
    </source>
</evidence>
<evidence type="ECO:0000313" key="14">
    <source>
        <dbReference type="EMBL" id="CAL1171598.1"/>
    </source>
</evidence>
<comment type="cofactor">
    <cofactor evidence="1">
        <name>heme b</name>
        <dbReference type="ChEBI" id="CHEBI:60344"/>
    </cofactor>
</comment>
<evidence type="ECO:0000256" key="11">
    <source>
        <dbReference type="SAM" id="Phobius"/>
    </source>
</evidence>
<keyword evidence="8 11" id="KW-1133">Transmembrane helix</keyword>
<accession>A0A9P1GNV1</accession>
<dbReference type="EMBL" id="CAMXCT030006682">
    <property type="protein sequence ID" value="CAL4805535.1"/>
    <property type="molecule type" value="Genomic_DNA"/>
</dbReference>
<feature type="transmembrane region" description="Helical" evidence="11">
    <location>
        <begin position="40"/>
        <end position="61"/>
    </location>
</feature>
<evidence type="ECO:0000259" key="12">
    <source>
        <dbReference type="SMART" id="SM00665"/>
    </source>
</evidence>
<dbReference type="Gene3D" id="1.20.120.1770">
    <property type="match status" value="1"/>
</dbReference>
<dbReference type="PANTHER" id="PTHR15422:SF45">
    <property type="entry name" value="CYTOCHROME B561 DOMAIN-CONTAINING PROTEIN"/>
    <property type="match status" value="1"/>
</dbReference>
<dbReference type="InterPro" id="IPR006593">
    <property type="entry name" value="Cyt_b561/ferric_Rdtase_TM"/>
</dbReference>
<keyword evidence="6" id="KW-0479">Metal-binding</keyword>
<feature type="transmembrane region" description="Helical" evidence="11">
    <location>
        <begin position="163"/>
        <end position="181"/>
    </location>
</feature>
<keyword evidence="3" id="KW-0813">Transport</keyword>
<feature type="transmembrane region" description="Helical" evidence="11">
    <location>
        <begin position="124"/>
        <end position="142"/>
    </location>
</feature>
<evidence type="ECO:0000256" key="5">
    <source>
        <dbReference type="ARBA" id="ARBA00022692"/>
    </source>
</evidence>
<evidence type="ECO:0000256" key="7">
    <source>
        <dbReference type="ARBA" id="ARBA00022982"/>
    </source>
</evidence>
<reference evidence="14" key="2">
    <citation type="submission" date="2024-04" db="EMBL/GenBank/DDBJ databases">
        <authorList>
            <person name="Chen Y."/>
            <person name="Shah S."/>
            <person name="Dougan E. K."/>
            <person name="Thang M."/>
            <person name="Chan C."/>
        </authorList>
    </citation>
    <scope>NUCLEOTIDE SEQUENCE [LARGE SCALE GENOMIC DNA]</scope>
</reference>
<feature type="domain" description="Cytochrome b561" evidence="12">
    <location>
        <begin position="41"/>
        <end position="176"/>
    </location>
</feature>
<evidence type="ECO:0000313" key="13">
    <source>
        <dbReference type="EMBL" id="CAI4018223.1"/>
    </source>
</evidence>
<keyword evidence="7" id="KW-0249">Electron transport</keyword>
<dbReference type="OrthoDB" id="432881at2759"/>
<evidence type="ECO:0000256" key="9">
    <source>
        <dbReference type="ARBA" id="ARBA00023004"/>
    </source>
</evidence>
<evidence type="ECO:0000256" key="10">
    <source>
        <dbReference type="ARBA" id="ARBA00023136"/>
    </source>
</evidence>
<keyword evidence="5 11" id="KW-0812">Transmembrane</keyword>
<keyword evidence="15" id="KW-1185">Reference proteome</keyword>
<evidence type="ECO:0000313" key="15">
    <source>
        <dbReference type="Proteomes" id="UP001152797"/>
    </source>
</evidence>
<comment type="caution">
    <text evidence="13">The sequence shown here is derived from an EMBL/GenBank/DDBJ whole genome shotgun (WGS) entry which is preliminary data.</text>
</comment>
<evidence type="ECO:0000256" key="3">
    <source>
        <dbReference type="ARBA" id="ARBA00022448"/>
    </source>
</evidence>
<sequence>MANFIDVGFLVAALAACVAVIFGMVGPVKGGGMALSSTFAWHPILMSVAFPCLMMLGRWAYVSDEIGDKETQRSVHRGLMMLATFIGIAGYVMIFMAHLPLKTFFGYNFSTKKWAVPTRVAHDWLGYAILLMTLAQSAMGLYKLMSAREGRSIFKFHGTMGKVVMVLSAVNICLACIFWGWSPGYKIFVALLTVSVTAFGTFTQLRKAPEDSMMLDGLVLKKTRPSWKVQRPEVCLQRPSHVSTSVLLKTLHISVECGVSPKC</sequence>
<dbReference type="GO" id="GO:0140575">
    <property type="term" value="F:transmembrane monodehydroascorbate reductase activity"/>
    <property type="evidence" value="ECO:0007669"/>
    <property type="project" value="InterPro"/>
</dbReference>
<dbReference type="EMBL" id="CAMXCT020006682">
    <property type="protein sequence ID" value="CAL1171598.1"/>
    <property type="molecule type" value="Genomic_DNA"/>
</dbReference>
<dbReference type="Proteomes" id="UP001152797">
    <property type="component" value="Unassembled WGS sequence"/>
</dbReference>
<comment type="subcellular location">
    <subcellularLocation>
        <location evidence="2">Membrane</location>
        <topology evidence="2">Multi-pass membrane protein</topology>
    </subcellularLocation>
</comment>
<name>A0A9P1GNV1_9DINO</name>
<evidence type="ECO:0000256" key="6">
    <source>
        <dbReference type="ARBA" id="ARBA00022723"/>
    </source>
</evidence>
<dbReference type="SMART" id="SM00665">
    <property type="entry name" value="B561"/>
    <property type="match status" value="1"/>
</dbReference>
<dbReference type="Pfam" id="PF03188">
    <property type="entry name" value="Cytochrom_B561"/>
    <property type="match status" value="1"/>
</dbReference>
<organism evidence="13">
    <name type="scientific">Cladocopium goreaui</name>
    <dbReference type="NCBI Taxonomy" id="2562237"/>
    <lineage>
        <taxon>Eukaryota</taxon>
        <taxon>Sar</taxon>
        <taxon>Alveolata</taxon>
        <taxon>Dinophyceae</taxon>
        <taxon>Suessiales</taxon>
        <taxon>Symbiodiniaceae</taxon>
        <taxon>Cladocopium</taxon>
    </lineage>
</organism>
<keyword evidence="9" id="KW-0408">Iron</keyword>
<reference evidence="13" key="1">
    <citation type="submission" date="2022-10" db="EMBL/GenBank/DDBJ databases">
        <authorList>
            <person name="Chen Y."/>
            <person name="Dougan E. K."/>
            <person name="Chan C."/>
            <person name="Rhodes N."/>
            <person name="Thang M."/>
        </authorList>
    </citation>
    <scope>NUCLEOTIDE SEQUENCE</scope>
</reference>
<dbReference type="PANTHER" id="PTHR15422">
    <property type="entry name" value="OS05G0565100 PROTEIN"/>
    <property type="match status" value="1"/>
</dbReference>
<feature type="transmembrane region" description="Helical" evidence="11">
    <location>
        <begin position="82"/>
        <end position="101"/>
    </location>
</feature>